<dbReference type="PANTHER" id="PTHR10434:SF11">
    <property type="entry name" value="1-ACYL-SN-GLYCEROL-3-PHOSPHATE ACYLTRANSFERASE"/>
    <property type="match status" value="1"/>
</dbReference>
<feature type="domain" description="Phospholipid/glycerol acyltransferase" evidence="3">
    <location>
        <begin position="72"/>
        <end position="191"/>
    </location>
</feature>
<organism evidence="4 5">
    <name type="scientific">Stackebrandtia endophytica</name>
    <dbReference type="NCBI Taxonomy" id="1496996"/>
    <lineage>
        <taxon>Bacteria</taxon>
        <taxon>Bacillati</taxon>
        <taxon>Actinomycetota</taxon>
        <taxon>Actinomycetes</taxon>
        <taxon>Glycomycetales</taxon>
        <taxon>Glycomycetaceae</taxon>
        <taxon>Stackebrandtia</taxon>
    </lineage>
</organism>
<comment type="caution">
    <text evidence="4">The sequence shown here is derived from an EMBL/GenBank/DDBJ whole genome shotgun (WGS) entry which is preliminary data.</text>
</comment>
<keyword evidence="1 4" id="KW-0808">Transferase</keyword>
<protein>
    <submittedName>
        <fullName evidence="4">1-acyl-sn-glycerol-3-phosphate acyltransferase</fullName>
    </submittedName>
</protein>
<dbReference type="SMART" id="SM00563">
    <property type="entry name" value="PlsC"/>
    <property type="match status" value="1"/>
</dbReference>
<gene>
    <name evidence="4" type="ORF">FB566_2944</name>
</gene>
<reference evidence="4 5" key="1">
    <citation type="submission" date="2019-06" db="EMBL/GenBank/DDBJ databases">
        <title>Sequencing the genomes of 1000 actinobacteria strains.</title>
        <authorList>
            <person name="Klenk H.-P."/>
        </authorList>
    </citation>
    <scope>NUCLEOTIDE SEQUENCE [LARGE SCALE GENOMIC DNA]</scope>
    <source>
        <strain evidence="4 5">DSM 45928</strain>
    </source>
</reference>
<proteinExistence type="predicted"/>
<dbReference type="PANTHER" id="PTHR10434">
    <property type="entry name" value="1-ACYL-SN-GLYCEROL-3-PHOSPHATE ACYLTRANSFERASE"/>
    <property type="match status" value="1"/>
</dbReference>
<dbReference type="SUPFAM" id="SSF69593">
    <property type="entry name" value="Glycerol-3-phosphate (1)-acyltransferase"/>
    <property type="match status" value="1"/>
</dbReference>
<evidence type="ECO:0000256" key="2">
    <source>
        <dbReference type="ARBA" id="ARBA00023315"/>
    </source>
</evidence>
<dbReference type="InterPro" id="IPR002123">
    <property type="entry name" value="Plipid/glycerol_acylTrfase"/>
</dbReference>
<dbReference type="GO" id="GO:0003841">
    <property type="term" value="F:1-acylglycerol-3-phosphate O-acyltransferase activity"/>
    <property type="evidence" value="ECO:0007669"/>
    <property type="project" value="TreeGrafter"/>
</dbReference>
<dbReference type="EMBL" id="VFOW01000001">
    <property type="protein sequence ID" value="TQL77385.1"/>
    <property type="molecule type" value="Genomic_DNA"/>
</dbReference>
<keyword evidence="2 4" id="KW-0012">Acyltransferase</keyword>
<dbReference type="AlphaFoldDB" id="A0A543AXT2"/>
<dbReference type="Pfam" id="PF01553">
    <property type="entry name" value="Acyltransferase"/>
    <property type="match status" value="1"/>
</dbReference>
<accession>A0A543AXT2</accession>
<name>A0A543AXT2_9ACTN</name>
<evidence type="ECO:0000313" key="5">
    <source>
        <dbReference type="Proteomes" id="UP000317043"/>
    </source>
</evidence>
<dbReference type="CDD" id="cd07989">
    <property type="entry name" value="LPLAT_AGPAT-like"/>
    <property type="match status" value="1"/>
</dbReference>
<sequence>MVTAAIDGSIVGQLISPDSARLTVFTPALDCFNRGDASVLYKTLQWTVAPMIRAAWRPRFEGRENIPEEGPAILACNHLSVADHYFLALTTSRHIATMAKIEYFVRSGVKGKLIGATVKRLGQVAVDRSGGRKSAQALGPSEQVLNEGRIFAIFPEGTRSPDGRLHKGKTGVARLALATGAPVIPIGLVGTDKVLPSGKTVPRMGRVEVNIGKPLDFARYEGMHSNRITLRAVTDQIMDAIAELSGQEYVDVYAKRRPAKPAPAAEPDAA</sequence>
<evidence type="ECO:0000256" key="1">
    <source>
        <dbReference type="ARBA" id="ARBA00022679"/>
    </source>
</evidence>
<evidence type="ECO:0000313" key="4">
    <source>
        <dbReference type="EMBL" id="TQL77385.1"/>
    </source>
</evidence>
<dbReference type="Proteomes" id="UP000317043">
    <property type="component" value="Unassembled WGS sequence"/>
</dbReference>
<dbReference type="GO" id="GO:0006654">
    <property type="term" value="P:phosphatidic acid biosynthetic process"/>
    <property type="evidence" value="ECO:0007669"/>
    <property type="project" value="TreeGrafter"/>
</dbReference>
<keyword evidence="5" id="KW-1185">Reference proteome</keyword>
<dbReference type="GO" id="GO:0005886">
    <property type="term" value="C:plasma membrane"/>
    <property type="evidence" value="ECO:0007669"/>
    <property type="project" value="TreeGrafter"/>
</dbReference>
<evidence type="ECO:0000259" key="3">
    <source>
        <dbReference type="SMART" id="SM00563"/>
    </source>
</evidence>
<dbReference type="InParanoid" id="A0A543AXT2"/>